<proteinExistence type="predicted"/>
<feature type="region of interest" description="Disordered" evidence="1">
    <location>
        <begin position="30"/>
        <end position="59"/>
    </location>
</feature>
<sequence length="140" mass="15765">MIQGQKTEIDFPTHPKQFTAAVSRAPFQAELHDANARSRDPTRDVKFTSTHRPHFGATMKTSSRSSNFCKAFKPFATRNPELPQGLCHQVADAIAGQWRGLSVVNSQQWCLAIQFMPVVDYFSTNVACSRRMVYGHYTVT</sequence>
<name>A0ABR0SSI4_9HYPO</name>
<organism evidence="2 3">
    <name type="scientific">Cladobotryum mycophilum</name>
    <dbReference type="NCBI Taxonomy" id="491253"/>
    <lineage>
        <taxon>Eukaryota</taxon>
        <taxon>Fungi</taxon>
        <taxon>Dikarya</taxon>
        <taxon>Ascomycota</taxon>
        <taxon>Pezizomycotina</taxon>
        <taxon>Sordariomycetes</taxon>
        <taxon>Hypocreomycetidae</taxon>
        <taxon>Hypocreales</taxon>
        <taxon>Hypocreaceae</taxon>
        <taxon>Cladobotryum</taxon>
    </lineage>
</organism>
<evidence type="ECO:0000256" key="1">
    <source>
        <dbReference type="SAM" id="MobiDB-lite"/>
    </source>
</evidence>
<accession>A0ABR0SSI4</accession>
<comment type="caution">
    <text evidence="2">The sequence shown here is derived from an EMBL/GenBank/DDBJ whole genome shotgun (WGS) entry which is preliminary data.</text>
</comment>
<dbReference type="Proteomes" id="UP001338125">
    <property type="component" value="Unassembled WGS sequence"/>
</dbReference>
<dbReference type="EMBL" id="JAVFKD010000004">
    <property type="protein sequence ID" value="KAK5995113.1"/>
    <property type="molecule type" value="Genomic_DNA"/>
</dbReference>
<reference evidence="2 3" key="1">
    <citation type="submission" date="2024-01" db="EMBL/GenBank/DDBJ databases">
        <title>Complete genome of Cladobotryum mycophilum ATHUM6906.</title>
        <authorList>
            <person name="Christinaki A.C."/>
            <person name="Myridakis A.I."/>
            <person name="Kouvelis V.N."/>
        </authorList>
    </citation>
    <scope>NUCLEOTIDE SEQUENCE [LARGE SCALE GENOMIC DNA]</scope>
    <source>
        <strain evidence="2 3">ATHUM6906</strain>
    </source>
</reference>
<gene>
    <name evidence="2" type="ORF">PT974_03507</name>
</gene>
<keyword evidence="3" id="KW-1185">Reference proteome</keyword>
<protein>
    <submittedName>
        <fullName evidence="2">Uncharacterized protein</fullName>
    </submittedName>
</protein>
<feature type="compositionally biased region" description="Basic and acidic residues" evidence="1">
    <location>
        <begin position="30"/>
        <end position="46"/>
    </location>
</feature>
<evidence type="ECO:0000313" key="3">
    <source>
        <dbReference type="Proteomes" id="UP001338125"/>
    </source>
</evidence>
<evidence type="ECO:0000313" key="2">
    <source>
        <dbReference type="EMBL" id="KAK5995113.1"/>
    </source>
</evidence>